<gene>
    <name evidence="8" type="primary">DTD2</name>
    <name evidence="8" type="ORF">AWC38_SpisGene22681</name>
</gene>
<dbReference type="OrthoDB" id="275783at2759"/>
<evidence type="ECO:0000256" key="7">
    <source>
        <dbReference type="ARBA" id="ARBA00048018"/>
    </source>
</evidence>
<evidence type="ECO:0000256" key="5">
    <source>
        <dbReference type="ARBA" id="ARBA00022801"/>
    </source>
</evidence>
<comment type="caution">
    <text evidence="8">The sequence shown here is derived from an EMBL/GenBank/DDBJ whole genome shotgun (WGS) entry which is preliminary data.</text>
</comment>
<evidence type="ECO:0000256" key="2">
    <source>
        <dbReference type="ARBA" id="ARBA00011738"/>
    </source>
</evidence>
<dbReference type="Pfam" id="PF02580">
    <property type="entry name" value="Tyr_Deacylase"/>
    <property type="match status" value="1"/>
</dbReference>
<evidence type="ECO:0000313" key="8">
    <source>
        <dbReference type="EMBL" id="PFX13253.1"/>
    </source>
</evidence>
<proteinExistence type="predicted"/>
<dbReference type="GO" id="GO:0051500">
    <property type="term" value="F:D-tyrosyl-tRNA(Tyr) deacylase activity"/>
    <property type="evidence" value="ECO:0007669"/>
    <property type="project" value="TreeGrafter"/>
</dbReference>
<dbReference type="PANTHER" id="PTHR10472:SF1">
    <property type="entry name" value="D-AMINOACYL-TRNA DEACYLASE 2"/>
    <property type="match status" value="1"/>
</dbReference>
<protein>
    <recommendedName>
        <fullName evidence="3">D-aminoacyl-tRNA deacylase</fullName>
        <ecNumber evidence="3">3.1.1.96</ecNumber>
    </recommendedName>
</protein>
<comment type="subunit">
    <text evidence="2">Homodimer.</text>
</comment>
<dbReference type="SUPFAM" id="SSF69500">
    <property type="entry name" value="DTD-like"/>
    <property type="match status" value="1"/>
</dbReference>
<evidence type="ECO:0000256" key="3">
    <source>
        <dbReference type="ARBA" id="ARBA00013056"/>
    </source>
</evidence>
<dbReference type="Gene3D" id="3.50.80.10">
    <property type="entry name" value="D-tyrosyl-tRNA(Tyr) deacylase"/>
    <property type="match status" value="1"/>
</dbReference>
<dbReference type="InterPro" id="IPR003732">
    <property type="entry name" value="Daa-tRNA_deacyls_DTD"/>
</dbReference>
<comment type="catalytic activity">
    <reaction evidence="6">
        <text>glycyl-tRNA(Ala) + H2O = tRNA(Ala) + glycine + H(+)</text>
        <dbReference type="Rhea" id="RHEA:53744"/>
        <dbReference type="Rhea" id="RHEA-COMP:9657"/>
        <dbReference type="Rhea" id="RHEA-COMP:13640"/>
        <dbReference type="ChEBI" id="CHEBI:15377"/>
        <dbReference type="ChEBI" id="CHEBI:15378"/>
        <dbReference type="ChEBI" id="CHEBI:57305"/>
        <dbReference type="ChEBI" id="CHEBI:78442"/>
        <dbReference type="ChEBI" id="CHEBI:78522"/>
        <dbReference type="EC" id="3.1.1.96"/>
    </reaction>
</comment>
<keyword evidence="5" id="KW-0378">Hydrolase</keyword>
<accession>A0A2B4R8V6</accession>
<keyword evidence="9" id="KW-1185">Reference proteome</keyword>
<dbReference type="AlphaFoldDB" id="A0A2B4R8V6"/>
<comment type="subcellular location">
    <subcellularLocation>
        <location evidence="1">Cytoplasm</location>
    </subcellularLocation>
</comment>
<comment type="catalytic activity">
    <reaction evidence="7">
        <text>a D-aminoacyl-tRNA + H2O = a tRNA + a D-alpha-amino acid + H(+)</text>
        <dbReference type="Rhea" id="RHEA:13953"/>
        <dbReference type="Rhea" id="RHEA-COMP:10123"/>
        <dbReference type="Rhea" id="RHEA-COMP:10124"/>
        <dbReference type="ChEBI" id="CHEBI:15377"/>
        <dbReference type="ChEBI" id="CHEBI:15378"/>
        <dbReference type="ChEBI" id="CHEBI:59871"/>
        <dbReference type="ChEBI" id="CHEBI:78442"/>
        <dbReference type="ChEBI" id="CHEBI:79333"/>
        <dbReference type="EC" id="3.1.1.96"/>
    </reaction>
</comment>
<name>A0A2B4R8V6_STYPI</name>
<evidence type="ECO:0000313" key="9">
    <source>
        <dbReference type="Proteomes" id="UP000225706"/>
    </source>
</evidence>
<dbReference type="Proteomes" id="UP000225706">
    <property type="component" value="Unassembled WGS sequence"/>
</dbReference>
<keyword evidence="4" id="KW-0963">Cytoplasm</keyword>
<organism evidence="8 9">
    <name type="scientific">Stylophora pistillata</name>
    <name type="common">Smooth cauliflower coral</name>
    <dbReference type="NCBI Taxonomy" id="50429"/>
    <lineage>
        <taxon>Eukaryota</taxon>
        <taxon>Metazoa</taxon>
        <taxon>Cnidaria</taxon>
        <taxon>Anthozoa</taxon>
        <taxon>Hexacorallia</taxon>
        <taxon>Scleractinia</taxon>
        <taxon>Astrocoeniina</taxon>
        <taxon>Pocilloporidae</taxon>
        <taxon>Stylophora</taxon>
    </lineage>
</organism>
<dbReference type="InterPro" id="IPR023509">
    <property type="entry name" value="DTD-like_sf"/>
</dbReference>
<evidence type="ECO:0000256" key="1">
    <source>
        <dbReference type="ARBA" id="ARBA00004496"/>
    </source>
</evidence>
<dbReference type="EC" id="3.1.1.96" evidence="3"/>
<dbReference type="EMBL" id="LSMT01001025">
    <property type="protein sequence ID" value="PFX13253.1"/>
    <property type="molecule type" value="Genomic_DNA"/>
</dbReference>
<sequence>MWLFHRRIILTSRRLKKLTIVGTGKRGMATATGLAANECPSVRVIIQQCLSARLQVQPPTETEDAKWVEISRGIVIYLCFLKGSNLNILPKVVKSILNVRLSETTNRPSNVSVLELPGDVLIVPQATLGGKMKGRSVQYHSNISKDEGRIFYEKFITLCEEAVHANAKTSPDSSPKTVKCGTYGNRQVLSVETNGPFTHVFDF</sequence>
<dbReference type="PANTHER" id="PTHR10472">
    <property type="entry name" value="D-TYROSYL-TRNA TYR DEACYLASE"/>
    <property type="match status" value="1"/>
</dbReference>
<dbReference type="GO" id="GO:0005737">
    <property type="term" value="C:cytoplasm"/>
    <property type="evidence" value="ECO:0007669"/>
    <property type="project" value="UniProtKB-SubCell"/>
</dbReference>
<evidence type="ECO:0000256" key="4">
    <source>
        <dbReference type="ARBA" id="ARBA00022490"/>
    </source>
</evidence>
<evidence type="ECO:0000256" key="6">
    <source>
        <dbReference type="ARBA" id="ARBA00047676"/>
    </source>
</evidence>
<reference evidence="9" key="1">
    <citation type="journal article" date="2017" name="bioRxiv">
        <title>Comparative analysis of the genomes of Stylophora pistillata and Acropora digitifera provides evidence for extensive differences between species of corals.</title>
        <authorList>
            <person name="Voolstra C.R."/>
            <person name="Li Y."/>
            <person name="Liew Y.J."/>
            <person name="Baumgarten S."/>
            <person name="Zoccola D."/>
            <person name="Flot J.-F."/>
            <person name="Tambutte S."/>
            <person name="Allemand D."/>
            <person name="Aranda M."/>
        </authorList>
    </citation>
    <scope>NUCLEOTIDE SEQUENCE [LARGE SCALE GENOMIC DNA]</scope>
</reference>
<dbReference type="STRING" id="50429.A0A2B4R8V6"/>